<feature type="binding site" evidence="11">
    <location>
        <position position="84"/>
    </location>
    <ligand>
        <name>substrate</name>
    </ligand>
</feature>
<keyword evidence="11" id="KW-0460">Magnesium</keyword>
<comment type="catalytic activity">
    <reaction evidence="10 11">
        <text>shikimate + ATP = 3-phosphoshikimate + ADP + H(+)</text>
        <dbReference type="Rhea" id="RHEA:13121"/>
        <dbReference type="ChEBI" id="CHEBI:15378"/>
        <dbReference type="ChEBI" id="CHEBI:30616"/>
        <dbReference type="ChEBI" id="CHEBI:36208"/>
        <dbReference type="ChEBI" id="CHEBI:145989"/>
        <dbReference type="ChEBI" id="CHEBI:456216"/>
        <dbReference type="EC" id="2.7.1.71"/>
    </reaction>
</comment>
<evidence type="ECO:0000256" key="8">
    <source>
        <dbReference type="ARBA" id="ARBA00022840"/>
    </source>
</evidence>
<evidence type="ECO:0000256" key="10">
    <source>
        <dbReference type="ARBA" id="ARBA00048567"/>
    </source>
</evidence>
<feature type="binding site" evidence="11">
    <location>
        <position position="140"/>
    </location>
    <ligand>
        <name>substrate</name>
    </ligand>
</feature>
<comment type="subcellular location">
    <subcellularLocation>
        <location evidence="11">Cytoplasm</location>
    </subcellularLocation>
</comment>
<comment type="subunit">
    <text evidence="11">Monomer.</text>
</comment>
<accession>W7Y8A3</accession>
<proteinExistence type="inferred from homology"/>
<keyword evidence="8 11" id="KW-0067">ATP-binding</keyword>
<dbReference type="EC" id="2.7.1.71" evidence="3 11"/>
<keyword evidence="6 11" id="KW-0547">Nucleotide-binding</keyword>
<feature type="binding site" evidence="11">
    <location>
        <position position="19"/>
    </location>
    <ligand>
        <name>Mg(2+)</name>
        <dbReference type="ChEBI" id="CHEBI:18420"/>
    </ligand>
</feature>
<dbReference type="AlphaFoldDB" id="W7Y8A3"/>
<dbReference type="STRING" id="1236976.JCM16418_1136"/>
<dbReference type="GO" id="GO:0009073">
    <property type="term" value="P:aromatic amino acid family biosynthetic process"/>
    <property type="evidence" value="ECO:0007669"/>
    <property type="project" value="UniProtKB-KW"/>
</dbReference>
<dbReference type="GO" id="GO:0005829">
    <property type="term" value="C:cytosol"/>
    <property type="evidence" value="ECO:0007669"/>
    <property type="project" value="TreeGrafter"/>
</dbReference>
<sequence length="171" mass="18972">MDYKGQNIILIGMMGTGKSTVGAMLAEELGYSFVDLDAAIEAAEGMRIADMFEQQGESYFRQAETNTLRSLLSSEGRQVMATGGGCVLRGENCELMKQGGWVVALTATAEQIIERVSQHGHRPLLAGDAEQRVRAILEERKHAYHFAHETIDTTERTPEDITRIILSHYRV</sequence>
<keyword evidence="4 11" id="KW-0028">Amino-acid biosynthesis</keyword>
<evidence type="ECO:0000256" key="1">
    <source>
        <dbReference type="ARBA" id="ARBA00004842"/>
    </source>
</evidence>
<keyword evidence="11" id="KW-0479">Metal-binding</keyword>
<evidence type="ECO:0000313" key="13">
    <source>
        <dbReference type="Proteomes" id="UP000019364"/>
    </source>
</evidence>
<organism evidence="12 13">
    <name type="scientific">Paenibacillus pini JCM 16418</name>
    <dbReference type="NCBI Taxonomy" id="1236976"/>
    <lineage>
        <taxon>Bacteria</taxon>
        <taxon>Bacillati</taxon>
        <taxon>Bacillota</taxon>
        <taxon>Bacilli</taxon>
        <taxon>Bacillales</taxon>
        <taxon>Paenibacillaceae</taxon>
        <taxon>Paenibacillus</taxon>
    </lineage>
</organism>
<dbReference type="PROSITE" id="PS01128">
    <property type="entry name" value="SHIKIMATE_KINASE"/>
    <property type="match status" value="1"/>
</dbReference>
<gene>
    <name evidence="11" type="primary">aroK</name>
    <name evidence="12" type="ORF">JCM16418_1136</name>
</gene>
<dbReference type="PANTHER" id="PTHR21087:SF16">
    <property type="entry name" value="SHIKIMATE KINASE 1, CHLOROPLASTIC"/>
    <property type="match status" value="1"/>
</dbReference>
<dbReference type="Proteomes" id="UP000019364">
    <property type="component" value="Unassembled WGS sequence"/>
</dbReference>
<dbReference type="RefSeq" id="WP_036646797.1">
    <property type="nucleotide sequence ID" value="NZ_BAVZ01000002.1"/>
</dbReference>
<keyword evidence="7 11" id="KW-0418">Kinase</keyword>
<dbReference type="InterPro" id="IPR031322">
    <property type="entry name" value="Shikimate/glucono_kinase"/>
</dbReference>
<evidence type="ECO:0000256" key="11">
    <source>
        <dbReference type="HAMAP-Rule" id="MF_00109"/>
    </source>
</evidence>
<dbReference type="GO" id="GO:0009423">
    <property type="term" value="P:chorismate biosynthetic process"/>
    <property type="evidence" value="ECO:0007669"/>
    <property type="project" value="UniProtKB-UniRule"/>
</dbReference>
<dbReference type="Gene3D" id="3.40.50.300">
    <property type="entry name" value="P-loop containing nucleotide triphosphate hydrolases"/>
    <property type="match status" value="1"/>
</dbReference>
<dbReference type="eggNOG" id="COG0703">
    <property type="taxonomic scope" value="Bacteria"/>
</dbReference>
<dbReference type="HAMAP" id="MF_00109">
    <property type="entry name" value="Shikimate_kinase"/>
    <property type="match status" value="1"/>
</dbReference>
<evidence type="ECO:0000256" key="9">
    <source>
        <dbReference type="ARBA" id="ARBA00023141"/>
    </source>
</evidence>
<dbReference type="SUPFAM" id="SSF52540">
    <property type="entry name" value="P-loop containing nucleoside triphosphate hydrolases"/>
    <property type="match status" value="1"/>
</dbReference>
<dbReference type="PANTHER" id="PTHR21087">
    <property type="entry name" value="SHIKIMATE KINASE"/>
    <property type="match status" value="1"/>
</dbReference>
<dbReference type="InterPro" id="IPR027417">
    <property type="entry name" value="P-loop_NTPase"/>
</dbReference>
<dbReference type="EMBL" id="BAVZ01000002">
    <property type="protein sequence ID" value="GAF07145.1"/>
    <property type="molecule type" value="Genomic_DNA"/>
</dbReference>
<dbReference type="PRINTS" id="PR01100">
    <property type="entry name" value="SHIKIMTKNASE"/>
</dbReference>
<comment type="caution">
    <text evidence="12">The sequence shown here is derived from an EMBL/GenBank/DDBJ whole genome shotgun (WGS) entry which is preliminary data.</text>
</comment>
<keyword evidence="13" id="KW-1185">Reference proteome</keyword>
<dbReference type="CDD" id="cd00464">
    <property type="entry name" value="SK"/>
    <property type="match status" value="1"/>
</dbReference>
<dbReference type="InterPro" id="IPR023000">
    <property type="entry name" value="Shikimate_kinase_CS"/>
</dbReference>
<feature type="binding site" evidence="11">
    <location>
        <position position="156"/>
    </location>
    <ligand>
        <name>ATP</name>
        <dbReference type="ChEBI" id="CHEBI:30616"/>
    </ligand>
</feature>
<dbReference type="GO" id="GO:0004765">
    <property type="term" value="F:shikimate kinase activity"/>
    <property type="evidence" value="ECO:0007669"/>
    <property type="project" value="UniProtKB-UniRule"/>
</dbReference>
<feature type="binding site" evidence="11">
    <location>
        <begin position="15"/>
        <end position="20"/>
    </location>
    <ligand>
        <name>ATP</name>
        <dbReference type="ChEBI" id="CHEBI:30616"/>
    </ligand>
</feature>
<feature type="binding site" evidence="11">
    <location>
        <position position="122"/>
    </location>
    <ligand>
        <name>ATP</name>
        <dbReference type="ChEBI" id="CHEBI:30616"/>
    </ligand>
</feature>
<keyword evidence="11" id="KW-0963">Cytoplasm</keyword>
<keyword evidence="9 11" id="KW-0057">Aromatic amino acid biosynthesis</keyword>
<evidence type="ECO:0000256" key="5">
    <source>
        <dbReference type="ARBA" id="ARBA00022679"/>
    </source>
</evidence>
<reference evidence="12 13" key="1">
    <citation type="journal article" date="2014" name="Genome Announc.">
        <title>Draft Genome Sequence of Paenibacillus pini JCM 16418T, Isolated from the Rhizosphere of Pine Tree.</title>
        <authorList>
            <person name="Yuki M."/>
            <person name="Oshima K."/>
            <person name="Suda W."/>
            <person name="Oshida Y."/>
            <person name="Kitamura K."/>
            <person name="Iida Y."/>
            <person name="Hattori M."/>
            <person name="Ohkuma M."/>
        </authorList>
    </citation>
    <scope>NUCLEOTIDE SEQUENCE [LARGE SCALE GENOMIC DNA]</scope>
    <source>
        <strain evidence="12 13">JCM 16418</strain>
    </source>
</reference>
<evidence type="ECO:0000256" key="4">
    <source>
        <dbReference type="ARBA" id="ARBA00022605"/>
    </source>
</evidence>
<dbReference type="GO" id="GO:0000287">
    <property type="term" value="F:magnesium ion binding"/>
    <property type="evidence" value="ECO:0007669"/>
    <property type="project" value="UniProtKB-UniRule"/>
</dbReference>
<comment type="pathway">
    <text evidence="1 11">Metabolic intermediate biosynthesis; chorismate biosynthesis; chorismate from D-erythrose 4-phosphate and phosphoenolpyruvate: step 5/7.</text>
</comment>
<evidence type="ECO:0000256" key="2">
    <source>
        <dbReference type="ARBA" id="ARBA00006997"/>
    </source>
</evidence>
<protein>
    <recommendedName>
        <fullName evidence="3 11">Shikimate kinase</fullName>
        <shortName evidence="11">SK</shortName>
        <ecNumber evidence="3 11">2.7.1.71</ecNumber>
    </recommendedName>
</protein>
<comment type="function">
    <text evidence="11">Catalyzes the specific phosphorylation of the 3-hydroxyl group of shikimic acid using ATP as a cosubstrate.</text>
</comment>
<dbReference type="InterPro" id="IPR000623">
    <property type="entry name" value="Shikimate_kinase/TSH1"/>
</dbReference>
<evidence type="ECO:0000256" key="3">
    <source>
        <dbReference type="ARBA" id="ARBA00012154"/>
    </source>
</evidence>
<dbReference type="GO" id="GO:0005524">
    <property type="term" value="F:ATP binding"/>
    <property type="evidence" value="ECO:0007669"/>
    <property type="project" value="UniProtKB-UniRule"/>
</dbReference>
<comment type="similarity">
    <text evidence="2 11">Belongs to the shikimate kinase family.</text>
</comment>
<feature type="binding site" evidence="11">
    <location>
        <position position="61"/>
    </location>
    <ligand>
        <name>substrate</name>
    </ligand>
</feature>
<name>W7Y8A3_9BACL</name>
<evidence type="ECO:0000256" key="7">
    <source>
        <dbReference type="ARBA" id="ARBA00022777"/>
    </source>
</evidence>
<evidence type="ECO:0000256" key="6">
    <source>
        <dbReference type="ARBA" id="ARBA00022741"/>
    </source>
</evidence>
<keyword evidence="5 11" id="KW-0808">Transferase</keyword>
<dbReference type="Pfam" id="PF01202">
    <property type="entry name" value="SKI"/>
    <property type="match status" value="1"/>
</dbReference>
<dbReference type="UniPathway" id="UPA00053">
    <property type="reaction ID" value="UER00088"/>
</dbReference>
<comment type="cofactor">
    <cofactor evidence="11">
        <name>Mg(2+)</name>
        <dbReference type="ChEBI" id="CHEBI:18420"/>
    </cofactor>
    <text evidence="11">Binds 1 Mg(2+) ion per subunit.</text>
</comment>
<evidence type="ECO:0000313" key="12">
    <source>
        <dbReference type="EMBL" id="GAF07145.1"/>
    </source>
</evidence>
<feature type="binding site" evidence="11">
    <location>
        <position position="37"/>
    </location>
    <ligand>
        <name>substrate</name>
    </ligand>
</feature>
<dbReference type="GO" id="GO:0008652">
    <property type="term" value="P:amino acid biosynthetic process"/>
    <property type="evidence" value="ECO:0007669"/>
    <property type="project" value="UniProtKB-KW"/>
</dbReference>